<evidence type="ECO:0000313" key="4">
    <source>
        <dbReference type="Proteomes" id="UP000557392"/>
    </source>
</evidence>
<keyword evidence="4" id="KW-1185">Reference proteome</keyword>
<feature type="signal peptide" evidence="2">
    <location>
        <begin position="1"/>
        <end position="21"/>
    </location>
</feature>
<dbReference type="RefSeq" id="WP_183997206.1">
    <property type="nucleotide sequence ID" value="NZ_JACIEH010000002.1"/>
</dbReference>
<feature type="region of interest" description="Disordered" evidence="1">
    <location>
        <begin position="361"/>
        <end position="389"/>
    </location>
</feature>
<feature type="chain" id="PRO_5031166295" description="TonB C-terminal domain-containing protein" evidence="2">
    <location>
        <begin position="22"/>
        <end position="389"/>
    </location>
</feature>
<protein>
    <recommendedName>
        <fullName evidence="5">TonB C-terminal domain-containing protein</fullName>
    </recommendedName>
</protein>
<evidence type="ECO:0000256" key="2">
    <source>
        <dbReference type="SAM" id="SignalP"/>
    </source>
</evidence>
<proteinExistence type="predicted"/>
<evidence type="ECO:0008006" key="5">
    <source>
        <dbReference type="Google" id="ProtNLM"/>
    </source>
</evidence>
<evidence type="ECO:0000313" key="3">
    <source>
        <dbReference type="EMBL" id="MBB4098422.1"/>
    </source>
</evidence>
<evidence type="ECO:0000256" key="1">
    <source>
        <dbReference type="SAM" id="MobiDB-lite"/>
    </source>
</evidence>
<keyword evidence="2" id="KW-0732">Signal</keyword>
<organism evidence="3 4">
    <name type="scientific">Sphingomonas kyeonggiensis</name>
    <dbReference type="NCBI Taxonomy" id="1268553"/>
    <lineage>
        <taxon>Bacteria</taxon>
        <taxon>Pseudomonadati</taxon>
        <taxon>Pseudomonadota</taxon>
        <taxon>Alphaproteobacteria</taxon>
        <taxon>Sphingomonadales</taxon>
        <taxon>Sphingomonadaceae</taxon>
        <taxon>Sphingomonas</taxon>
    </lineage>
</organism>
<gene>
    <name evidence="3" type="ORF">GGR46_001986</name>
</gene>
<sequence>MRTCIWATAGMALIASAPAWAQENSTQDGNTTIIVTGNPLSETAKRLRACLERHCPPNEDIDASLAHAENQFLEGDYRNARATLAASHGRNAQYAKQYPIEVSDLDRAYGRLTNMNGRPDDGRILQIGALDTLKGGFEAGDARILDQRLMTGDEFIHTGRITAATDVYRKVEKQAREAGHLRVMANAMLRPATLFTALSAIDSGYRTPARAAISRLERTTEPELAAFRVAAQLLRARLAATTGDDDDLEKTLQKLAGEGFTYPVLVYEEPSFRNGPFTGVAARGLDTNPEWIDLRFKIDASGRVHDVDELRRSPQISNDWPKYIFRTLPKRRYVPLKLPAGSDGMVRVERFTLVFDAQSNTGSNMQTRSTKGRLVSLDLTPDPVPSKGG</sequence>
<reference evidence="3 4" key="1">
    <citation type="submission" date="2020-08" db="EMBL/GenBank/DDBJ databases">
        <title>Genomic Encyclopedia of Type Strains, Phase IV (KMG-IV): sequencing the most valuable type-strain genomes for metagenomic binning, comparative biology and taxonomic classification.</title>
        <authorList>
            <person name="Goeker M."/>
        </authorList>
    </citation>
    <scope>NUCLEOTIDE SEQUENCE [LARGE SCALE GENOMIC DNA]</scope>
    <source>
        <strain evidence="3 4">DSM 101806</strain>
    </source>
</reference>
<comment type="caution">
    <text evidence="3">The sequence shown here is derived from an EMBL/GenBank/DDBJ whole genome shotgun (WGS) entry which is preliminary data.</text>
</comment>
<accession>A0A7W6NWB9</accession>
<name>A0A7W6NWB9_9SPHN</name>
<dbReference type="Proteomes" id="UP000557392">
    <property type="component" value="Unassembled WGS sequence"/>
</dbReference>
<dbReference type="EMBL" id="JACIEH010000002">
    <property type="protein sequence ID" value="MBB4098422.1"/>
    <property type="molecule type" value="Genomic_DNA"/>
</dbReference>
<dbReference type="AlphaFoldDB" id="A0A7W6NWB9"/>